<evidence type="ECO:0000313" key="2">
    <source>
        <dbReference type="Proteomes" id="UP000235672"/>
    </source>
</evidence>
<proteinExistence type="predicted"/>
<gene>
    <name evidence="1" type="ORF">NA56DRAFT_700292</name>
</gene>
<evidence type="ECO:0008006" key="3">
    <source>
        <dbReference type="Google" id="ProtNLM"/>
    </source>
</evidence>
<sequence>MSSHWPFRVRPLNNPNLTYCYNVEATPARIASEPTMDDEPASWRQKSLLTFDGGGIRGYTSLLLLEELMIHIGRTEHTYNVVHATSYGPCEKPKGLNHRDTGLQQEKFENCRRGGVYQPVRPGSPAAERNDARVHDAEAYLPLGPAITLNETQHRRTASFNSDMSYSMLRFLGGSDYYHRCSIEHDSTIFEPESLFRICMKAKILASLCQHILLWLDFVNVVTISPGSLWSCCDCTTDARWLNCSECNHTRCENRQRKCIKSGI</sequence>
<name>A0A2J6QEF1_9HELO</name>
<dbReference type="Proteomes" id="UP000235672">
    <property type="component" value="Unassembled WGS sequence"/>
</dbReference>
<dbReference type="OrthoDB" id="1658288at2759"/>
<dbReference type="AlphaFoldDB" id="A0A2J6QEF1"/>
<organism evidence="1 2">
    <name type="scientific">Hyaloscypha hepaticicola</name>
    <dbReference type="NCBI Taxonomy" id="2082293"/>
    <lineage>
        <taxon>Eukaryota</taxon>
        <taxon>Fungi</taxon>
        <taxon>Dikarya</taxon>
        <taxon>Ascomycota</taxon>
        <taxon>Pezizomycotina</taxon>
        <taxon>Leotiomycetes</taxon>
        <taxon>Helotiales</taxon>
        <taxon>Hyaloscyphaceae</taxon>
        <taxon>Hyaloscypha</taxon>
    </lineage>
</organism>
<protein>
    <recommendedName>
        <fullName evidence="3">PNPLA domain-containing protein</fullName>
    </recommendedName>
</protein>
<evidence type="ECO:0000313" key="1">
    <source>
        <dbReference type="EMBL" id="PMD24646.1"/>
    </source>
</evidence>
<reference evidence="1 2" key="1">
    <citation type="submission" date="2016-05" db="EMBL/GenBank/DDBJ databases">
        <title>A degradative enzymes factory behind the ericoid mycorrhizal symbiosis.</title>
        <authorList>
            <consortium name="DOE Joint Genome Institute"/>
            <person name="Martino E."/>
            <person name="Morin E."/>
            <person name="Grelet G."/>
            <person name="Kuo A."/>
            <person name="Kohler A."/>
            <person name="Daghino S."/>
            <person name="Barry K."/>
            <person name="Choi C."/>
            <person name="Cichocki N."/>
            <person name="Clum A."/>
            <person name="Copeland A."/>
            <person name="Hainaut M."/>
            <person name="Haridas S."/>
            <person name="Labutti K."/>
            <person name="Lindquist E."/>
            <person name="Lipzen A."/>
            <person name="Khouja H.-R."/>
            <person name="Murat C."/>
            <person name="Ohm R."/>
            <person name="Olson A."/>
            <person name="Spatafora J."/>
            <person name="Veneault-Fourrey C."/>
            <person name="Henrissat B."/>
            <person name="Grigoriev I."/>
            <person name="Martin F."/>
            <person name="Perotto S."/>
        </authorList>
    </citation>
    <scope>NUCLEOTIDE SEQUENCE [LARGE SCALE GENOMIC DNA]</scope>
    <source>
        <strain evidence="1 2">UAMH 7357</strain>
    </source>
</reference>
<accession>A0A2J6QEF1</accession>
<dbReference type="EMBL" id="KZ613472">
    <property type="protein sequence ID" value="PMD24646.1"/>
    <property type="molecule type" value="Genomic_DNA"/>
</dbReference>
<keyword evidence="2" id="KW-1185">Reference proteome</keyword>